<comment type="caution">
    <text evidence="1">The sequence shown here is derived from an EMBL/GenBank/DDBJ whole genome shotgun (WGS) entry which is preliminary data.</text>
</comment>
<evidence type="ECO:0000313" key="2">
    <source>
        <dbReference type="Proteomes" id="UP000323142"/>
    </source>
</evidence>
<dbReference type="Proteomes" id="UP000323142">
    <property type="component" value="Unassembled WGS sequence"/>
</dbReference>
<dbReference type="OrthoDB" id="9800818at2"/>
<name>A0A5B2VRA8_9HYPH</name>
<dbReference type="Pfam" id="PF12686">
    <property type="entry name" value="DUF3800"/>
    <property type="match status" value="1"/>
</dbReference>
<accession>A0A5B2VRA8</accession>
<protein>
    <submittedName>
        <fullName evidence="1">Uncharacterized protein</fullName>
    </submittedName>
</protein>
<dbReference type="InterPro" id="IPR024524">
    <property type="entry name" value="DUF3800"/>
</dbReference>
<organism evidence="1 2">
    <name type="scientific">Salinarimonas soli</name>
    <dbReference type="NCBI Taxonomy" id="1638099"/>
    <lineage>
        <taxon>Bacteria</taxon>
        <taxon>Pseudomonadati</taxon>
        <taxon>Pseudomonadota</taxon>
        <taxon>Alphaproteobacteria</taxon>
        <taxon>Hyphomicrobiales</taxon>
        <taxon>Salinarimonadaceae</taxon>
        <taxon>Salinarimonas</taxon>
    </lineage>
</organism>
<proteinExistence type="predicted"/>
<reference evidence="1 2" key="2">
    <citation type="submission" date="2019-09" db="EMBL/GenBank/DDBJ databases">
        <authorList>
            <person name="Jin C."/>
        </authorList>
    </citation>
    <scope>NUCLEOTIDE SEQUENCE [LARGE SCALE GENOMIC DNA]</scope>
    <source>
        <strain evidence="1 2">BN140002</strain>
    </source>
</reference>
<dbReference type="AlphaFoldDB" id="A0A5B2VRA8"/>
<keyword evidence="2" id="KW-1185">Reference proteome</keyword>
<dbReference type="EMBL" id="VUOA01000009">
    <property type="protein sequence ID" value="KAA2241130.1"/>
    <property type="molecule type" value="Genomic_DNA"/>
</dbReference>
<evidence type="ECO:0000313" key="1">
    <source>
        <dbReference type="EMBL" id="KAA2241130.1"/>
    </source>
</evidence>
<sequence length="159" mass="18398">MGARARLFDFTLTGITRIPGVQIFNGYAHKKKEEKLFEYLMNRIQKNMENAGSQALIFSDEGKSYDSMLRKLRRVNYIPSRYGAPRNVPLTRIVEDIVYKKSEASYFIQAADLAAFSLLRFKHPTEKLTKYGVDKSFLLLERAMVKDANRKDRFGIVYA</sequence>
<gene>
    <name evidence="1" type="ORF">F0L46_04855</name>
</gene>
<reference evidence="1 2" key="1">
    <citation type="submission" date="2019-09" db="EMBL/GenBank/DDBJ databases">
        <title>Salinarimonas rosea gen. nov., sp. nov., a new member of the a-2 subgroup of the Proteobacteria.</title>
        <authorList>
            <person name="Liu J."/>
        </authorList>
    </citation>
    <scope>NUCLEOTIDE SEQUENCE [LARGE SCALE GENOMIC DNA]</scope>
    <source>
        <strain evidence="1 2">BN140002</strain>
    </source>
</reference>